<accession>A0ABP3VXV8</accession>
<dbReference type="Gene3D" id="3.30.565.10">
    <property type="entry name" value="Histidine kinase-like ATPase, C-terminal domain"/>
    <property type="match status" value="2"/>
</dbReference>
<protein>
    <recommendedName>
        <fullName evidence="2">histidine kinase</fullName>
        <ecNumber evidence="2">2.7.13.3</ecNumber>
    </recommendedName>
</protein>
<feature type="domain" description="Histidine kinase" evidence="6">
    <location>
        <begin position="199"/>
        <end position="418"/>
    </location>
</feature>
<dbReference type="InterPro" id="IPR004358">
    <property type="entry name" value="Sig_transdc_His_kin-like_C"/>
</dbReference>
<comment type="catalytic activity">
    <reaction evidence="1">
        <text>ATP + protein L-histidine = ADP + protein N-phospho-L-histidine.</text>
        <dbReference type="EC" id="2.7.13.3"/>
    </reaction>
</comment>
<feature type="modified residue" description="4-aspartylphosphate" evidence="4">
    <location>
        <position position="491"/>
    </location>
</feature>
<proteinExistence type="predicted"/>
<dbReference type="Pfam" id="PF00072">
    <property type="entry name" value="Response_reg"/>
    <property type="match status" value="1"/>
</dbReference>
<evidence type="ECO:0000256" key="2">
    <source>
        <dbReference type="ARBA" id="ARBA00012438"/>
    </source>
</evidence>
<evidence type="ECO:0000313" key="9">
    <source>
        <dbReference type="Proteomes" id="UP001500279"/>
    </source>
</evidence>
<dbReference type="RefSeq" id="WP_170200898.1">
    <property type="nucleotide sequence ID" value="NZ_BAAAEW010000047.1"/>
</dbReference>
<dbReference type="SUPFAM" id="SSF55874">
    <property type="entry name" value="ATPase domain of HSP90 chaperone/DNA topoisomerase II/histidine kinase"/>
    <property type="match status" value="2"/>
</dbReference>
<keyword evidence="3 4" id="KW-0597">Phosphoprotein</keyword>
<dbReference type="EMBL" id="BAAAEW010000047">
    <property type="protein sequence ID" value="GAA0769152.1"/>
    <property type="molecule type" value="Genomic_DNA"/>
</dbReference>
<evidence type="ECO:0000259" key="6">
    <source>
        <dbReference type="PROSITE" id="PS50109"/>
    </source>
</evidence>
<dbReference type="InterPro" id="IPR005467">
    <property type="entry name" value="His_kinase_dom"/>
</dbReference>
<name>A0ABP3VXV8_9BURK</name>
<gene>
    <name evidence="8" type="ORF">GCM10009107_59700</name>
</gene>
<dbReference type="InterPro" id="IPR003594">
    <property type="entry name" value="HATPase_dom"/>
</dbReference>
<dbReference type="CDD" id="cd00075">
    <property type="entry name" value="HATPase"/>
    <property type="match status" value="1"/>
</dbReference>
<organism evidence="8 9">
    <name type="scientific">Ideonella azotifigens</name>
    <dbReference type="NCBI Taxonomy" id="513160"/>
    <lineage>
        <taxon>Bacteria</taxon>
        <taxon>Pseudomonadati</taxon>
        <taxon>Pseudomonadota</taxon>
        <taxon>Betaproteobacteria</taxon>
        <taxon>Burkholderiales</taxon>
        <taxon>Sphaerotilaceae</taxon>
        <taxon>Ideonella</taxon>
    </lineage>
</organism>
<dbReference type="InterPro" id="IPR011006">
    <property type="entry name" value="CheY-like_superfamily"/>
</dbReference>
<dbReference type="Proteomes" id="UP001500279">
    <property type="component" value="Unassembled WGS sequence"/>
</dbReference>
<dbReference type="PROSITE" id="PS50110">
    <property type="entry name" value="RESPONSE_REGULATORY"/>
    <property type="match status" value="1"/>
</dbReference>
<dbReference type="SMART" id="SM00448">
    <property type="entry name" value="REC"/>
    <property type="match status" value="1"/>
</dbReference>
<dbReference type="PRINTS" id="PR00344">
    <property type="entry name" value="BCTRLSENSOR"/>
</dbReference>
<dbReference type="InterPro" id="IPR036890">
    <property type="entry name" value="HATPase_C_sf"/>
</dbReference>
<sequence>MQIAVLTVRIQTNQSLVMLRHRCRQVGELFGLEALQRTRLTTAVSEIGRNALQHAGAATVSFLVGDSATLPGAQSVLIRVADKGPGMPASIWADGEIGALHRAGGLHGSQRLVDAFWIETPPGGGASVSMEMLLPRTAPRLAAADIGQRIDELLRSQQQSPHEELEQQNRDMLHALDELRQRKHDLELADQRKNEFVAMLAHELRNPLAAISMSIEVMRRKRDLSMAEVGKYRDTIGRQATQLTKLVNDLMDVSRVSRGKVELERAVVGVGSLVFEAIEMTRAFVDAKQHRLRVPALDDVAFVDVDLVRMKQVISNLVHNAARYTPEGGLIEIGITPADAVVHISVKDNGVGIDAPMLPKIFELFTQAPNSLAREDVGLGIGLTIVQRMAADHGGSIRASSAGLGLGSEFILTLPTVAKPAVATEEPPLFAPAPETAPRQRRLLLVDDNADALQAMAELCRMHGYACTVASDGPQGLAAAIDQPPEIAIVDIGLPGLDGFGLASELRQRYGPDMTLIAISGYSTQDTRLRAKQAGFDDFLVKPIDMHALLLRLATSAGHDAGQPMR</sequence>
<dbReference type="SMART" id="SM00387">
    <property type="entry name" value="HATPase_c"/>
    <property type="match status" value="2"/>
</dbReference>
<dbReference type="PANTHER" id="PTHR43547:SF2">
    <property type="entry name" value="HYBRID SIGNAL TRANSDUCTION HISTIDINE KINASE C"/>
    <property type="match status" value="1"/>
</dbReference>
<evidence type="ECO:0000256" key="4">
    <source>
        <dbReference type="PROSITE-ProRule" id="PRU00169"/>
    </source>
</evidence>
<dbReference type="SUPFAM" id="SSF47384">
    <property type="entry name" value="Homodimeric domain of signal transducing histidine kinase"/>
    <property type="match status" value="1"/>
</dbReference>
<comment type="caution">
    <text evidence="8">The sequence shown here is derived from an EMBL/GenBank/DDBJ whole genome shotgun (WGS) entry which is preliminary data.</text>
</comment>
<dbReference type="InterPro" id="IPR036097">
    <property type="entry name" value="HisK_dim/P_sf"/>
</dbReference>
<reference evidence="9" key="1">
    <citation type="journal article" date="2019" name="Int. J. Syst. Evol. Microbiol.">
        <title>The Global Catalogue of Microorganisms (GCM) 10K type strain sequencing project: providing services to taxonomists for standard genome sequencing and annotation.</title>
        <authorList>
            <consortium name="The Broad Institute Genomics Platform"/>
            <consortium name="The Broad Institute Genome Sequencing Center for Infectious Disease"/>
            <person name="Wu L."/>
            <person name="Ma J."/>
        </authorList>
    </citation>
    <scope>NUCLEOTIDE SEQUENCE [LARGE SCALE GENOMIC DNA]</scope>
    <source>
        <strain evidence="9">JCM 15503</strain>
    </source>
</reference>
<dbReference type="PROSITE" id="PS50109">
    <property type="entry name" value="HIS_KIN"/>
    <property type="match status" value="1"/>
</dbReference>
<evidence type="ECO:0000259" key="7">
    <source>
        <dbReference type="PROSITE" id="PS50110"/>
    </source>
</evidence>
<dbReference type="InterPro" id="IPR003661">
    <property type="entry name" value="HisK_dim/P_dom"/>
</dbReference>
<dbReference type="InterPro" id="IPR001789">
    <property type="entry name" value="Sig_transdc_resp-reg_receiver"/>
</dbReference>
<feature type="coiled-coil region" evidence="5">
    <location>
        <begin position="162"/>
        <end position="189"/>
    </location>
</feature>
<keyword evidence="9" id="KW-1185">Reference proteome</keyword>
<evidence type="ECO:0000313" key="8">
    <source>
        <dbReference type="EMBL" id="GAA0769152.1"/>
    </source>
</evidence>
<feature type="domain" description="Response regulatory" evidence="7">
    <location>
        <begin position="442"/>
        <end position="557"/>
    </location>
</feature>
<dbReference type="EC" id="2.7.13.3" evidence="2"/>
<dbReference type="Gene3D" id="3.40.50.2300">
    <property type="match status" value="1"/>
</dbReference>
<evidence type="ECO:0000256" key="1">
    <source>
        <dbReference type="ARBA" id="ARBA00000085"/>
    </source>
</evidence>
<dbReference type="CDD" id="cd00082">
    <property type="entry name" value="HisKA"/>
    <property type="match status" value="1"/>
</dbReference>
<dbReference type="Pfam" id="PF02518">
    <property type="entry name" value="HATPase_c"/>
    <property type="match status" value="2"/>
</dbReference>
<dbReference type="Gene3D" id="1.10.287.130">
    <property type="match status" value="1"/>
</dbReference>
<keyword evidence="5" id="KW-0175">Coiled coil</keyword>
<dbReference type="SUPFAM" id="SSF52172">
    <property type="entry name" value="CheY-like"/>
    <property type="match status" value="1"/>
</dbReference>
<evidence type="ECO:0000256" key="3">
    <source>
        <dbReference type="ARBA" id="ARBA00022553"/>
    </source>
</evidence>
<dbReference type="Pfam" id="PF00512">
    <property type="entry name" value="HisKA"/>
    <property type="match status" value="1"/>
</dbReference>
<dbReference type="SMART" id="SM00388">
    <property type="entry name" value="HisKA"/>
    <property type="match status" value="1"/>
</dbReference>
<dbReference type="PANTHER" id="PTHR43547">
    <property type="entry name" value="TWO-COMPONENT HISTIDINE KINASE"/>
    <property type="match status" value="1"/>
</dbReference>
<evidence type="ECO:0000256" key="5">
    <source>
        <dbReference type="SAM" id="Coils"/>
    </source>
</evidence>